<sequence length="137" mass="15673">MPLLLIVVVPLLLKVFAGTPENSRSSPSTLTTPVMSQVVGGSDQPFIMVSNPNYVHVSMATTPPPSAQQANVCAKQQCMYSEDYQRHQDYEHNDLIKKIYDHRMGRRQQQMLEGVRERHDHLSTWLCLEIKKALYVY</sequence>
<protein>
    <submittedName>
        <fullName evidence="2">Uncharacterized protein</fullName>
    </submittedName>
</protein>
<organism evidence="2 3">
    <name type="scientific">Arachis hypogaea</name>
    <name type="common">Peanut</name>
    <dbReference type="NCBI Taxonomy" id="3818"/>
    <lineage>
        <taxon>Eukaryota</taxon>
        <taxon>Viridiplantae</taxon>
        <taxon>Streptophyta</taxon>
        <taxon>Embryophyta</taxon>
        <taxon>Tracheophyta</taxon>
        <taxon>Spermatophyta</taxon>
        <taxon>Magnoliopsida</taxon>
        <taxon>eudicotyledons</taxon>
        <taxon>Gunneridae</taxon>
        <taxon>Pentapetalae</taxon>
        <taxon>rosids</taxon>
        <taxon>fabids</taxon>
        <taxon>Fabales</taxon>
        <taxon>Fabaceae</taxon>
        <taxon>Papilionoideae</taxon>
        <taxon>50 kb inversion clade</taxon>
        <taxon>dalbergioids sensu lato</taxon>
        <taxon>Dalbergieae</taxon>
        <taxon>Pterocarpus clade</taxon>
        <taxon>Arachis</taxon>
    </lineage>
</organism>
<proteinExistence type="predicted"/>
<feature type="signal peptide" evidence="1">
    <location>
        <begin position="1"/>
        <end position="17"/>
    </location>
</feature>
<dbReference type="AlphaFoldDB" id="A0A445A3V7"/>
<reference evidence="2 3" key="1">
    <citation type="submission" date="2019-01" db="EMBL/GenBank/DDBJ databases">
        <title>Sequencing of cultivated peanut Arachis hypogaea provides insights into genome evolution and oil improvement.</title>
        <authorList>
            <person name="Chen X."/>
        </authorList>
    </citation>
    <scope>NUCLEOTIDE SEQUENCE [LARGE SCALE GENOMIC DNA]</scope>
    <source>
        <strain evidence="3">cv. Fuhuasheng</strain>
        <tissue evidence="2">Leaves</tissue>
    </source>
</reference>
<evidence type="ECO:0000313" key="3">
    <source>
        <dbReference type="Proteomes" id="UP000289738"/>
    </source>
</evidence>
<accession>A0A445A3V7</accession>
<gene>
    <name evidence="2" type="ORF">Ahy_B03g066391</name>
</gene>
<feature type="chain" id="PRO_5019045473" evidence="1">
    <location>
        <begin position="18"/>
        <end position="137"/>
    </location>
</feature>
<name>A0A445A3V7_ARAHY</name>
<dbReference type="EMBL" id="SDMP01000013">
    <property type="protein sequence ID" value="RYR21130.1"/>
    <property type="molecule type" value="Genomic_DNA"/>
</dbReference>
<dbReference type="Proteomes" id="UP000289738">
    <property type="component" value="Chromosome B03"/>
</dbReference>
<evidence type="ECO:0000313" key="2">
    <source>
        <dbReference type="EMBL" id="RYR21130.1"/>
    </source>
</evidence>
<evidence type="ECO:0000256" key="1">
    <source>
        <dbReference type="SAM" id="SignalP"/>
    </source>
</evidence>
<comment type="caution">
    <text evidence="2">The sequence shown here is derived from an EMBL/GenBank/DDBJ whole genome shotgun (WGS) entry which is preliminary data.</text>
</comment>
<keyword evidence="1" id="KW-0732">Signal</keyword>
<keyword evidence="3" id="KW-1185">Reference proteome</keyword>